<dbReference type="NCBIfam" id="TIGR00154">
    <property type="entry name" value="ispE"/>
    <property type="match status" value="1"/>
</dbReference>
<protein>
    <recommendedName>
        <fullName evidence="3 9">4-diphosphocytidyl-2-C-methyl-D-erythritol kinase</fullName>
        <shortName evidence="9">CMK</shortName>
        <ecNumber evidence="2 9">2.7.1.148</ecNumber>
    </recommendedName>
    <alternativeName>
        <fullName evidence="8 9">4-(cytidine-5'-diphospho)-2-C-methyl-D-erythritol kinase</fullName>
    </alternativeName>
</protein>
<dbReference type="InterPro" id="IPR013750">
    <property type="entry name" value="GHMP_kinase_C_dom"/>
</dbReference>
<dbReference type="Gene3D" id="3.30.230.10">
    <property type="match status" value="1"/>
</dbReference>
<evidence type="ECO:0000256" key="1">
    <source>
        <dbReference type="ARBA" id="ARBA00009684"/>
    </source>
</evidence>
<dbReference type="Gene3D" id="3.30.70.890">
    <property type="entry name" value="GHMP kinase, C-terminal domain"/>
    <property type="match status" value="1"/>
</dbReference>
<organism evidence="12">
    <name type="scientific">Uncultured Desulfatiglans sp</name>
    <dbReference type="NCBI Taxonomy" id="1748965"/>
    <lineage>
        <taxon>Bacteria</taxon>
        <taxon>Pseudomonadati</taxon>
        <taxon>Thermodesulfobacteriota</taxon>
        <taxon>Desulfobacteria</taxon>
        <taxon>Desulfatiglandales</taxon>
        <taxon>Desulfatiglandaceae</taxon>
        <taxon>Desulfatiglans</taxon>
        <taxon>environmental samples</taxon>
    </lineage>
</organism>
<dbReference type="PIRSF" id="PIRSF010376">
    <property type="entry name" value="IspE"/>
    <property type="match status" value="1"/>
</dbReference>
<dbReference type="HAMAP" id="MF_00061">
    <property type="entry name" value="IspE"/>
    <property type="match status" value="1"/>
</dbReference>
<dbReference type="InterPro" id="IPR014721">
    <property type="entry name" value="Ribsml_uS5_D2-typ_fold_subgr"/>
</dbReference>
<keyword evidence="6 9" id="KW-0418">Kinase</keyword>
<name>A0A653AI20_UNCDX</name>
<dbReference type="PANTHER" id="PTHR43527">
    <property type="entry name" value="4-DIPHOSPHOCYTIDYL-2-C-METHYL-D-ERYTHRITOL KINASE, CHLOROPLASTIC"/>
    <property type="match status" value="1"/>
</dbReference>
<dbReference type="EMBL" id="UPXX01000032">
    <property type="protein sequence ID" value="VBB47734.1"/>
    <property type="molecule type" value="Genomic_DNA"/>
</dbReference>
<feature type="domain" description="GHMP kinase N-terminal" evidence="10">
    <location>
        <begin position="84"/>
        <end position="159"/>
    </location>
</feature>
<feature type="binding site" evidence="9">
    <location>
        <begin position="112"/>
        <end position="122"/>
    </location>
    <ligand>
        <name>ATP</name>
        <dbReference type="ChEBI" id="CHEBI:30616"/>
    </ligand>
</feature>
<proteinExistence type="inferred from homology"/>
<dbReference type="GO" id="GO:0016114">
    <property type="term" value="P:terpenoid biosynthetic process"/>
    <property type="evidence" value="ECO:0007669"/>
    <property type="project" value="UniProtKB-UniRule"/>
</dbReference>
<dbReference type="InterPro" id="IPR004424">
    <property type="entry name" value="IspE"/>
</dbReference>
<comment type="similarity">
    <text evidence="1 9">Belongs to the GHMP kinase family. IspE subfamily.</text>
</comment>
<evidence type="ECO:0000259" key="10">
    <source>
        <dbReference type="Pfam" id="PF00288"/>
    </source>
</evidence>
<dbReference type="NCBIfam" id="NF011202">
    <property type="entry name" value="PRK14608.1"/>
    <property type="match status" value="1"/>
</dbReference>
<dbReference type="GO" id="GO:0005524">
    <property type="term" value="F:ATP binding"/>
    <property type="evidence" value="ECO:0007669"/>
    <property type="project" value="UniProtKB-UniRule"/>
</dbReference>
<dbReference type="InterPro" id="IPR036554">
    <property type="entry name" value="GHMP_kinase_C_sf"/>
</dbReference>
<evidence type="ECO:0000256" key="7">
    <source>
        <dbReference type="ARBA" id="ARBA00022840"/>
    </source>
</evidence>
<keyword evidence="5 9" id="KW-0547">Nucleotide-binding</keyword>
<dbReference type="SUPFAM" id="SSF55060">
    <property type="entry name" value="GHMP Kinase, C-terminal domain"/>
    <property type="match status" value="1"/>
</dbReference>
<keyword evidence="7 9" id="KW-0067">ATP-binding</keyword>
<feature type="active site" evidence="9">
    <location>
        <position position="27"/>
    </location>
</feature>
<dbReference type="UniPathway" id="UPA00056">
    <property type="reaction ID" value="UER00094"/>
</dbReference>
<dbReference type="Pfam" id="PF08544">
    <property type="entry name" value="GHMP_kinases_C"/>
    <property type="match status" value="1"/>
</dbReference>
<evidence type="ECO:0000256" key="9">
    <source>
        <dbReference type="HAMAP-Rule" id="MF_00061"/>
    </source>
</evidence>
<comment type="function">
    <text evidence="9">Catalyzes the phosphorylation of the position 2 hydroxy group of 4-diphosphocytidyl-2C-methyl-D-erythritol.</text>
</comment>
<reference evidence="12" key="1">
    <citation type="submission" date="2018-07" db="EMBL/GenBank/DDBJ databases">
        <authorList>
            <consortium name="Genoscope - CEA"/>
            <person name="William W."/>
        </authorList>
    </citation>
    <scope>NUCLEOTIDE SEQUENCE</scope>
    <source>
        <strain evidence="12">IK1</strain>
    </source>
</reference>
<evidence type="ECO:0000256" key="5">
    <source>
        <dbReference type="ARBA" id="ARBA00022741"/>
    </source>
</evidence>
<dbReference type="EC" id="2.7.1.148" evidence="2 9"/>
<dbReference type="Pfam" id="PF00288">
    <property type="entry name" value="GHMP_kinases_N"/>
    <property type="match status" value="1"/>
</dbReference>
<dbReference type="AlphaFoldDB" id="A0A653AI20"/>
<feature type="domain" description="GHMP kinase C-terminal" evidence="11">
    <location>
        <begin position="218"/>
        <end position="287"/>
    </location>
</feature>
<gene>
    <name evidence="9 12" type="primary">ispE</name>
    <name evidence="12" type="ORF">TRIP_B50529</name>
</gene>
<comment type="catalytic activity">
    <reaction evidence="9">
        <text>4-CDP-2-C-methyl-D-erythritol + ATP = 4-CDP-2-C-methyl-D-erythritol 2-phosphate + ADP + H(+)</text>
        <dbReference type="Rhea" id="RHEA:18437"/>
        <dbReference type="ChEBI" id="CHEBI:15378"/>
        <dbReference type="ChEBI" id="CHEBI:30616"/>
        <dbReference type="ChEBI" id="CHEBI:57823"/>
        <dbReference type="ChEBI" id="CHEBI:57919"/>
        <dbReference type="ChEBI" id="CHEBI:456216"/>
        <dbReference type="EC" id="2.7.1.148"/>
    </reaction>
</comment>
<dbReference type="PANTHER" id="PTHR43527:SF2">
    <property type="entry name" value="4-DIPHOSPHOCYTIDYL-2-C-METHYL-D-ERYTHRITOL KINASE, CHLOROPLASTIC"/>
    <property type="match status" value="1"/>
</dbReference>
<evidence type="ECO:0000256" key="6">
    <source>
        <dbReference type="ARBA" id="ARBA00022777"/>
    </source>
</evidence>
<evidence type="ECO:0000256" key="4">
    <source>
        <dbReference type="ARBA" id="ARBA00022679"/>
    </source>
</evidence>
<dbReference type="InterPro" id="IPR020568">
    <property type="entry name" value="Ribosomal_Su5_D2-typ_SF"/>
</dbReference>
<evidence type="ECO:0000259" key="11">
    <source>
        <dbReference type="Pfam" id="PF08544"/>
    </source>
</evidence>
<dbReference type="GO" id="GO:0050515">
    <property type="term" value="F:4-(cytidine 5'-diphospho)-2-C-methyl-D-erythritol kinase activity"/>
    <property type="evidence" value="ECO:0007669"/>
    <property type="project" value="UniProtKB-UniRule"/>
</dbReference>
<evidence type="ECO:0000256" key="3">
    <source>
        <dbReference type="ARBA" id="ARBA00017473"/>
    </source>
</evidence>
<dbReference type="SUPFAM" id="SSF54211">
    <property type="entry name" value="Ribosomal protein S5 domain 2-like"/>
    <property type="match status" value="1"/>
</dbReference>
<evidence type="ECO:0000256" key="8">
    <source>
        <dbReference type="ARBA" id="ARBA00032554"/>
    </source>
</evidence>
<comment type="pathway">
    <text evidence="9">Isoprenoid biosynthesis; isopentenyl diphosphate biosynthesis via DXP pathway; isopentenyl diphosphate from 1-deoxy-D-xylulose 5-phosphate: step 3/6.</text>
</comment>
<dbReference type="InterPro" id="IPR006204">
    <property type="entry name" value="GHMP_kinase_N_dom"/>
</dbReference>
<evidence type="ECO:0000313" key="12">
    <source>
        <dbReference type="EMBL" id="VBB47734.1"/>
    </source>
</evidence>
<keyword evidence="9" id="KW-0414">Isoprene biosynthesis</keyword>
<accession>A0A653AI20</accession>
<evidence type="ECO:0000256" key="2">
    <source>
        <dbReference type="ARBA" id="ARBA00012052"/>
    </source>
</evidence>
<dbReference type="GO" id="GO:0019288">
    <property type="term" value="P:isopentenyl diphosphate biosynthetic process, methylerythritol 4-phosphate pathway"/>
    <property type="evidence" value="ECO:0007669"/>
    <property type="project" value="UniProtKB-UniRule"/>
</dbReference>
<sequence>MGGEEREKDQTLHEAGGNGVHLFAPAKLNLRLKVIGQRPDGYHELVSIMVPVGLFDELDIRLQSAQGIRLVCKGSFALSPGEDNLVYRAAAAFLDAAGLTAGLAIELIKRIPVAAGLGGGSSDAAATLLGLNRLFHRPLSQGRILTLARSLGADVPFFIDPKPCIARGIGDLLEPLDGWPQVWYVLVNPGMAVSTAWAFRRLKLELTTGEYAYIVKTLKKRPLELSELLENDLEAVTAAHYPAIGKLKEALRGAGALGALMSGSGPTVFGVFESERQASLAADRLLDEGWPHVFVVRGM</sequence>
<feature type="active site" evidence="9">
    <location>
        <position position="154"/>
    </location>
</feature>
<keyword evidence="4 9" id="KW-0808">Transferase</keyword>